<accession>A0A6A6PKQ7</accession>
<sequence length="322" mass="35394">MATSTHSQRLHLILDFDGTITTSDTTPIIGSRLLSEAQNCGATTKSMKYYTDRYMQDHQTWKAAQARKLEDCGSVDAVVDFVSEVVGVERASFARVREGILGGGMQEYERDEAKRNDFMLRCGREAIRDGEVGIRDLEALRQLLQVASAGRNAWGVVSVSWSKRFILGALIEAGLIPMDGKEAMAERIKCNEILAPPRKYDEDGRPVTISSARDKLDAMGELLAEWKTGHPNAADTILVYVGDSSTDIGCLARADVGCYIHTPDSSLNAYIARLVDIEARKVTVNDLPRTKSSTNEHSQALCAVEGFEELAAWASKTFRSPN</sequence>
<evidence type="ECO:0008006" key="3">
    <source>
        <dbReference type="Google" id="ProtNLM"/>
    </source>
</evidence>
<dbReference type="InterPro" id="IPR036412">
    <property type="entry name" value="HAD-like_sf"/>
</dbReference>
<dbReference type="Proteomes" id="UP000799767">
    <property type="component" value="Unassembled WGS sequence"/>
</dbReference>
<gene>
    <name evidence="1" type="ORF">BDY17DRAFT_326294</name>
</gene>
<proteinExistence type="predicted"/>
<dbReference type="OrthoDB" id="10255128at2759"/>
<protein>
    <recommendedName>
        <fullName evidence="3">HAD-like domain-containing protein</fullName>
    </recommendedName>
</protein>
<dbReference type="PANTHER" id="PTHR28181">
    <property type="entry name" value="UPF0655 PROTEIN YCR015C"/>
    <property type="match status" value="1"/>
</dbReference>
<dbReference type="Gene3D" id="3.40.50.1000">
    <property type="entry name" value="HAD superfamily/HAD-like"/>
    <property type="match status" value="1"/>
</dbReference>
<dbReference type="GeneID" id="54478495"/>
<dbReference type="EMBL" id="MU001639">
    <property type="protein sequence ID" value="KAF2480386.1"/>
    <property type="molecule type" value="Genomic_DNA"/>
</dbReference>
<dbReference type="RefSeq" id="XP_033586956.1">
    <property type="nucleotide sequence ID" value="XM_033737493.1"/>
</dbReference>
<dbReference type="AlphaFoldDB" id="A0A6A6PKQ7"/>
<reference evidence="1" key="1">
    <citation type="journal article" date="2020" name="Stud. Mycol.">
        <title>101 Dothideomycetes genomes: a test case for predicting lifestyles and emergence of pathogens.</title>
        <authorList>
            <person name="Haridas S."/>
            <person name="Albert R."/>
            <person name="Binder M."/>
            <person name="Bloem J."/>
            <person name="Labutti K."/>
            <person name="Salamov A."/>
            <person name="Andreopoulos B."/>
            <person name="Baker S."/>
            <person name="Barry K."/>
            <person name="Bills G."/>
            <person name="Bluhm B."/>
            <person name="Cannon C."/>
            <person name="Castanera R."/>
            <person name="Culley D."/>
            <person name="Daum C."/>
            <person name="Ezra D."/>
            <person name="Gonzalez J."/>
            <person name="Henrissat B."/>
            <person name="Kuo A."/>
            <person name="Liang C."/>
            <person name="Lipzen A."/>
            <person name="Lutzoni F."/>
            <person name="Magnuson J."/>
            <person name="Mondo S."/>
            <person name="Nolan M."/>
            <person name="Ohm R."/>
            <person name="Pangilinan J."/>
            <person name="Park H.-J."/>
            <person name="Ramirez L."/>
            <person name="Alfaro M."/>
            <person name="Sun H."/>
            <person name="Tritt A."/>
            <person name="Yoshinaga Y."/>
            <person name="Zwiers L.-H."/>
            <person name="Turgeon B."/>
            <person name="Goodwin S."/>
            <person name="Spatafora J."/>
            <person name="Crous P."/>
            <person name="Grigoriev I."/>
        </authorList>
    </citation>
    <scope>NUCLEOTIDE SEQUENCE</scope>
    <source>
        <strain evidence="1">CBS 113389</strain>
    </source>
</reference>
<dbReference type="PANTHER" id="PTHR28181:SF1">
    <property type="entry name" value="COLD TOLERANCE PROTEIN 1"/>
    <property type="match status" value="1"/>
</dbReference>
<evidence type="ECO:0000313" key="1">
    <source>
        <dbReference type="EMBL" id="KAF2480386.1"/>
    </source>
</evidence>
<dbReference type="InterPro" id="IPR050849">
    <property type="entry name" value="HAD-like_hydrolase_phosphatase"/>
</dbReference>
<organism evidence="1 2">
    <name type="scientific">Neohortaea acidophila</name>
    <dbReference type="NCBI Taxonomy" id="245834"/>
    <lineage>
        <taxon>Eukaryota</taxon>
        <taxon>Fungi</taxon>
        <taxon>Dikarya</taxon>
        <taxon>Ascomycota</taxon>
        <taxon>Pezizomycotina</taxon>
        <taxon>Dothideomycetes</taxon>
        <taxon>Dothideomycetidae</taxon>
        <taxon>Mycosphaerellales</taxon>
        <taxon>Teratosphaeriaceae</taxon>
        <taxon>Neohortaea</taxon>
    </lineage>
</organism>
<name>A0A6A6PKQ7_9PEZI</name>
<dbReference type="InterPro" id="IPR023214">
    <property type="entry name" value="HAD_sf"/>
</dbReference>
<dbReference type="SUPFAM" id="SSF56784">
    <property type="entry name" value="HAD-like"/>
    <property type="match status" value="1"/>
</dbReference>
<evidence type="ECO:0000313" key="2">
    <source>
        <dbReference type="Proteomes" id="UP000799767"/>
    </source>
</evidence>
<keyword evidence="2" id="KW-1185">Reference proteome</keyword>